<dbReference type="Gene3D" id="3.30.70.270">
    <property type="match status" value="1"/>
</dbReference>
<comment type="catalytic activity">
    <reaction evidence="2">
        <text>2 GTP = 3',3'-c-di-GMP + 2 diphosphate</text>
        <dbReference type="Rhea" id="RHEA:24898"/>
        <dbReference type="ChEBI" id="CHEBI:33019"/>
        <dbReference type="ChEBI" id="CHEBI:37565"/>
        <dbReference type="ChEBI" id="CHEBI:58805"/>
        <dbReference type="EC" id="2.7.7.65"/>
    </reaction>
</comment>
<feature type="domain" description="Response regulatory" evidence="4">
    <location>
        <begin position="4"/>
        <end position="120"/>
    </location>
</feature>
<name>A0ABV3L1R0_9RHOB</name>
<evidence type="ECO:0000256" key="3">
    <source>
        <dbReference type="PROSITE-ProRule" id="PRU00169"/>
    </source>
</evidence>
<dbReference type="EC" id="2.7.7.65" evidence="1"/>
<evidence type="ECO:0000259" key="4">
    <source>
        <dbReference type="PROSITE" id="PS50110"/>
    </source>
</evidence>
<feature type="domain" description="GGDEF" evidence="5">
    <location>
        <begin position="324"/>
        <end position="464"/>
    </location>
</feature>
<dbReference type="InterPro" id="IPR000160">
    <property type="entry name" value="GGDEF_dom"/>
</dbReference>
<dbReference type="InterPro" id="IPR029787">
    <property type="entry name" value="Nucleotide_cyclase"/>
</dbReference>
<keyword evidence="7" id="KW-1185">Reference proteome</keyword>
<keyword evidence="6" id="KW-0548">Nucleotidyltransferase</keyword>
<dbReference type="PANTHER" id="PTHR45138:SF9">
    <property type="entry name" value="DIGUANYLATE CYCLASE DGCM-RELATED"/>
    <property type="match status" value="1"/>
</dbReference>
<evidence type="ECO:0000313" key="7">
    <source>
        <dbReference type="Proteomes" id="UP001553161"/>
    </source>
</evidence>
<dbReference type="SMART" id="SM00267">
    <property type="entry name" value="GGDEF"/>
    <property type="match status" value="1"/>
</dbReference>
<dbReference type="Pfam" id="PF00990">
    <property type="entry name" value="GGDEF"/>
    <property type="match status" value="1"/>
</dbReference>
<keyword evidence="6" id="KW-0808">Transferase</keyword>
<dbReference type="Proteomes" id="UP001553161">
    <property type="component" value="Unassembled WGS sequence"/>
</dbReference>
<dbReference type="Gene3D" id="3.40.50.2300">
    <property type="match status" value="1"/>
</dbReference>
<accession>A0ABV3L1R0</accession>
<dbReference type="EMBL" id="JBFBVU010000001">
    <property type="protein sequence ID" value="MEV8465500.1"/>
    <property type="molecule type" value="Genomic_DNA"/>
</dbReference>
<dbReference type="RefSeq" id="WP_366191004.1">
    <property type="nucleotide sequence ID" value="NZ_JBFBVU010000001.1"/>
</dbReference>
<dbReference type="PROSITE" id="PS50887">
    <property type="entry name" value="GGDEF"/>
    <property type="match status" value="1"/>
</dbReference>
<dbReference type="PANTHER" id="PTHR45138">
    <property type="entry name" value="REGULATORY COMPONENTS OF SENSORY TRANSDUCTION SYSTEM"/>
    <property type="match status" value="1"/>
</dbReference>
<evidence type="ECO:0000256" key="2">
    <source>
        <dbReference type="ARBA" id="ARBA00034247"/>
    </source>
</evidence>
<protein>
    <recommendedName>
        <fullName evidence="1">diguanylate cyclase</fullName>
        <ecNumber evidence="1">2.7.7.65</ecNumber>
    </recommendedName>
</protein>
<dbReference type="GO" id="GO:0052621">
    <property type="term" value="F:diguanylate cyclase activity"/>
    <property type="evidence" value="ECO:0007669"/>
    <property type="project" value="UniProtKB-EC"/>
</dbReference>
<dbReference type="InterPro" id="IPR050469">
    <property type="entry name" value="Diguanylate_Cyclase"/>
</dbReference>
<dbReference type="PROSITE" id="PS50110">
    <property type="entry name" value="RESPONSE_REGULATORY"/>
    <property type="match status" value="1"/>
</dbReference>
<organism evidence="6 7">
    <name type="scientific">Meridianimarinicoccus marinus</name>
    <dbReference type="NCBI Taxonomy" id="3231483"/>
    <lineage>
        <taxon>Bacteria</taxon>
        <taxon>Pseudomonadati</taxon>
        <taxon>Pseudomonadota</taxon>
        <taxon>Alphaproteobacteria</taxon>
        <taxon>Rhodobacterales</taxon>
        <taxon>Paracoccaceae</taxon>
        <taxon>Meridianimarinicoccus</taxon>
    </lineage>
</organism>
<keyword evidence="3" id="KW-0597">Phosphoprotein</keyword>
<dbReference type="SUPFAM" id="SSF55073">
    <property type="entry name" value="Nucleotide cyclase"/>
    <property type="match status" value="1"/>
</dbReference>
<dbReference type="InterPro" id="IPR001789">
    <property type="entry name" value="Sig_transdc_resp-reg_receiver"/>
</dbReference>
<gene>
    <name evidence="6" type="ORF">AB0T83_01725</name>
</gene>
<dbReference type="InterPro" id="IPR043128">
    <property type="entry name" value="Rev_trsase/Diguanyl_cyclase"/>
</dbReference>
<evidence type="ECO:0000256" key="1">
    <source>
        <dbReference type="ARBA" id="ARBA00012528"/>
    </source>
</evidence>
<dbReference type="SUPFAM" id="SSF52172">
    <property type="entry name" value="CheY-like"/>
    <property type="match status" value="2"/>
</dbReference>
<comment type="caution">
    <text evidence="6">The sequence shown here is derived from an EMBL/GenBank/DDBJ whole genome shotgun (WGS) entry which is preliminary data.</text>
</comment>
<feature type="modified residue" description="4-aspartylphosphate" evidence="3">
    <location>
        <position position="53"/>
    </location>
</feature>
<evidence type="ECO:0000313" key="6">
    <source>
        <dbReference type="EMBL" id="MEV8465500.1"/>
    </source>
</evidence>
<dbReference type="InterPro" id="IPR011006">
    <property type="entry name" value="CheY-like_superfamily"/>
</dbReference>
<dbReference type="CDD" id="cd01949">
    <property type="entry name" value="GGDEF"/>
    <property type="match status" value="1"/>
</dbReference>
<proteinExistence type="predicted"/>
<reference evidence="6 7" key="1">
    <citation type="submission" date="2024-07" db="EMBL/GenBank/DDBJ databases">
        <authorList>
            <person name="Kang M."/>
        </authorList>
    </citation>
    <scope>NUCLEOTIDE SEQUENCE [LARGE SCALE GENOMIC DNA]</scope>
    <source>
        <strain evidence="6 7">DFM31</strain>
    </source>
</reference>
<dbReference type="NCBIfam" id="TIGR00254">
    <property type="entry name" value="GGDEF"/>
    <property type="match status" value="1"/>
</dbReference>
<evidence type="ECO:0000259" key="5">
    <source>
        <dbReference type="PROSITE" id="PS50887"/>
    </source>
</evidence>
<sequence>MTGRILIHDSVAVNRIVLRCKLAAACYDVQTVETRDAVFPALRGQSIDLLLLDSDDDPAATLAICREVTKRREGAAPAVLMTASAPCPEFQVDAVKAGAVVVLPKPVDSALLLASLRRCQRHMRAHAEALHQARGLHDLGMSETGGAFLAAHHIQILAKRPGRAESWAEKLRPLLRGHRITADHPDKALLAIPQGESPAVIVLAAEDLRQGESLSLLSDLRSRTVARDGRVVVVTDDSNGQFGTAAMALDLGADDVLLNGFDAHNLAVRIQAQMTQKQRIDQLRDFVQTGLRLAARDPLTGLYNRRFAFPRLERLCIAALESRTPLSILAMDMDRFKDINDTFGHSAGDAVLVEVAHRLTEAIRPQDLLIRSGGEEFILALPGTDRAGAHQLADRIGELIRRTPVTVPSASAAPIRVTISTGVAELTEDAVTAMNPMDVVLAQADKALYSAKADGRDTVVAATGYAA</sequence>